<dbReference type="KEGG" id="tet:TTHERM_00222280"/>
<feature type="domain" description="Pop1 N-terminal" evidence="5">
    <location>
        <begin position="22"/>
        <end position="78"/>
    </location>
</feature>
<protein>
    <submittedName>
        <fullName evidence="8">Ribonuclease P/MRP protein subunit POP1</fullName>
    </submittedName>
</protein>
<dbReference type="InterPro" id="IPR039182">
    <property type="entry name" value="Pop1"/>
</dbReference>
<dbReference type="AlphaFoldDB" id="Q23C57"/>
<keyword evidence="3" id="KW-0539">Nucleus</keyword>
<keyword evidence="2" id="KW-0819">tRNA processing</keyword>
<dbReference type="PANTHER" id="PTHR22731">
    <property type="entry name" value="RIBONUCLEASES P/MRP PROTEIN SUBUNIT POP1"/>
    <property type="match status" value="1"/>
</dbReference>
<dbReference type="Pfam" id="PF06978">
    <property type="entry name" value="POP1_N"/>
    <property type="match status" value="2"/>
</dbReference>
<dbReference type="Pfam" id="PF22770">
    <property type="entry name" value="POP1_C"/>
    <property type="match status" value="1"/>
</dbReference>
<dbReference type="InParanoid" id="Q23C57"/>
<dbReference type="InterPro" id="IPR055079">
    <property type="entry name" value="POP1_C"/>
</dbReference>
<feature type="domain" description="Pop1 N-terminal" evidence="5">
    <location>
        <begin position="88"/>
        <end position="172"/>
    </location>
</feature>
<evidence type="ECO:0000259" key="7">
    <source>
        <dbReference type="Pfam" id="PF22770"/>
    </source>
</evidence>
<dbReference type="GeneID" id="7839852"/>
<evidence type="ECO:0000256" key="3">
    <source>
        <dbReference type="ARBA" id="ARBA00023242"/>
    </source>
</evidence>
<dbReference type="GO" id="GO:0000172">
    <property type="term" value="C:ribonuclease MRP complex"/>
    <property type="evidence" value="ECO:0007669"/>
    <property type="project" value="InterPro"/>
</dbReference>
<proteinExistence type="predicted"/>
<dbReference type="RefSeq" id="XP_001014156.2">
    <property type="nucleotide sequence ID" value="XM_001014156.2"/>
</dbReference>
<evidence type="ECO:0000313" key="9">
    <source>
        <dbReference type="Proteomes" id="UP000009168"/>
    </source>
</evidence>
<dbReference type="STRING" id="312017.Q23C57"/>
<gene>
    <name evidence="8" type="ORF">TTHERM_00222280</name>
</gene>
<keyword evidence="4" id="KW-0175">Coiled coil</keyword>
<evidence type="ECO:0000256" key="2">
    <source>
        <dbReference type="ARBA" id="ARBA00022694"/>
    </source>
</evidence>
<dbReference type="GO" id="GO:0001682">
    <property type="term" value="P:tRNA 5'-leader removal"/>
    <property type="evidence" value="ECO:0007669"/>
    <property type="project" value="InterPro"/>
</dbReference>
<evidence type="ECO:0000259" key="5">
    <source>
        <dbReference type="Pfam" id="PF06978"/>
    </source>
</evidence>
<evidence type="ECO:0000256" key="1">
    <source>
        <dbReference type="ARBA" id="ARBA00004123"/>
    </source>
</evidence>
<reference evidence="9" key="1">
    <citation type="journal article" date="2006" name="PLoS Biol.">
        <title>Macronuclear genome sequence of the ciliate Tetrahymena thermophila, a model eukaryote.</title>
        <authorList>
            <person name="Eisen J.A."/>
            <person name="Coyne R.S."/>
            <person name="Wu M."/>
            <person name="Wu D."/>
            <person name="Thiagarajan M."/>
            <person name="Wortman J.R."/>
            <person name="Badger J.H."/>
            <person name="Ren Q."/>
            <person name="Amedeo P."/>
            <person name="Jones K.M."/>
            <person name="Tallon L.J."/>
            <person name="Delcher A.L."/>
            <person name="Salzberg S.L."/>
            <person name="Silva J.C."/>
            <person name="Haas B.J."/>
            <person name="Majoros W.H."/>
            <person name="Farzad M."/>
            <person name="Carlton J.M."/>
            <person name="Smith R.K. Jr."/>
            <person name="Garg J."/>
            <person name="Pearlman R.E."/>
            <person name="Karrer K.M."/>
            <person name="Sun L."/>
            <person name="Manning G."/>
            <person name="Elde N.C."/>
            <person name="Turkewitz A.P."/>
            <person name="Asai D.J."/>
            <person name="Wilkes D.E."/>
            <person name="Wang Y."/>
            <person name="Cai H."/>
            <person name="Collins K."/>
            <person name="Stewart B.A."/>
            <person name="Lee S.R."/>
            <person name="Wilamowska K."/>
            <person name="Weinberg Z."/>
            <person name="Ruzzo W.L."/>
            <person name="Wloga D."/>
            <person name="Gaertig J."/>
            <person name="Frankel J."/>
            <person name="Tsao C.-C."/>
            <person name="Gorovsky M.A."/>
            <person name="Keeling P.J."/>
            <person name="Waller R.F."/>
            <person name="Patron N.J."/>
            <person name="Cherry J.M."/>
            <person name="Stover N.A."/>
            <person name="Krieger C.J."/>
            <person name="del Toro C."/>
            <person name="Ryder H.F."/>
            <person name="Williamson S.C."/>
            <person name="Barbeau R.A."/>
            <person name="Hamilton E.P."/>
            <person name="Orias E."/>
        </authorList>
    </citation>
    <scope>NUCLEOTIDE SEQUENCE [LARGE SCALE GENOMIC DNA]</scope>
    <source>
        <strain evidence="9">SB210</strain>
    </source>
</reference>
<evidence type="ECO:0000313" key="8">
    <source>
        <dbReference type="EMBL" id="EAR93911.2"/>
    </source>
</evidence>
<dbReference type="EMBL" id="GG662718">
    <property type="protein sequence ID" value="EAR93911.2"/>
    <property type="molecule type" value="Genomic_DNA"/>
</dbReference>
<dbReference type="OrthoDB" id="442863at2759"/>
<dbReference type="GO" id="GO:0005655">
    <property type="term" value="C:nucleolar ribonuclease P complex"/>
    <property type="evidence" value="ECO:0007669"/>
    <property type="project" value="InterPro"/>
</dbReference>
<dbReference type="Proteomes" id="UP000009168">
    <property type="component" value="Unassembled WGS sequence"/>
</dbReference>
<dbReference type="eggNOG" id="KOG3322">
    <property type="taxonomic scope" value="Eukaryota"/>
</dbReference>
<comment type="subcellular location">
    <subcellularLocation>
        <location evidence="1">Nucleus</location>
    </subcellularLocation>
</comment>
<evidence type="ECO:0000256" key="4">
    <source>
        <dbReference type="SAM" id="Coils"/>
    </source>
</evidence>
<evidence type="ECO:0000259" key="6">
    <source>
        <dbReference type="Pfam" id="PF08170"/>
    </source>
</evidence>
<dbReference type="InterPro" id="IPR012590">
    <property type="entry name" value="POPLD_dom"/>
</dbReference>
<keyword evidence="9" id="KW-1185">Reference proteome</keyword>
<accession>Q23C57</accession>
<dbReference type="PANTHER" id="PTHR22731:SF3">
    <property type="entry name" value="RIBONUCLEASES P_MRP PROTEIN SUBUNIT POP1"/>
    <property type="match status" value="1"/>
</dbReference>
<sequence>MQDNQANSDIVIEDRHINVSQFLEARSSEIGYFTQQLNSKKNGSNKLAYQMVKKHLRRRAMSHNRYRIPSRIRNRMNVQELDVIEKTQDPIKCRKHLRKPKLLMNSYIRRSRSDKWMETHLWHAKRMRMIKYFQYKIARTPNEKGDRACFRFANHDCTVYDRSYYEFIFIQGSKILEFMASHLQQKDYKILIQNQKKNFKISDNLDVYKNELNTLIGPAKFIWKTEQELVVFIHPGCVSEWIQILTLYAKKFENQTDEQKGGLLDFQHVKDNYNIFDLSGPLCLYKVHYLLANLGLSEEQINNIHPLVRHFKNVNDAANYPKNHIIQLKFQANVSKKLIKPPFDFSQVCVEENPLNQDQLNQSLVDLITYSKQVKQENISLLENIKEIKQSDYAVRFKTVTRNRYTHKKKNKISKKQKTNALSQVKIEEKKKYEDQKQQQQQQQLNQTEQIQEESKIQTEEVEAQSNNSIQLEEIKFAKDLVESEIHLMIIFNNSKQHKAFGQGVTLVVNQGRGILVWRLLSFIACKAIGLSEYNNIIEESGQKVFPNDYPLTQAYSTLNKELLEAKVTKHFLKPKGKRVNYMKINSPFPFKPNFDYILSKYLESEDKIIAQQEDLQDVRVIMVGRGKPDTNSYICLPEPEDFKKYQDMLLKDKSRVYSIHDEPSYVKVASKSLDIPEPSQISTTRKIIGFLSFGDFSFKSGVGKGRGQIIKYYLDALKAKSQGNNMEIEDKQKNKKQNEIFCLIRNPTSRKYYLANLYLI</sequence>
<feature type="domain" description="POPLD" evidence="6">
    <location>
        <begin position="504"/>
        <end position="594"/>
    </location>
</feature>
<name>Q23C57_TETTS</name>
<dbReference type="HOGENOM" id="CLU_396146_0_0_1"/>
<feature type="domain" description="POP1 C-terminal" evidence="7">
    <location>
        <begin position="680"/>
        <end position="758"/>
    </location>
</feature>
<dbReference type="InterPro" id="IPR009723">
    <property type="entry name" value="Pop1_N"/>
</dbReference>
<feature type="coiled-coil region" evidence="4">
    <location>
        <begin position="423"/>
        <end position="450"/>
    </location>
</feature>
<dbReference type="Pfam" id="PF08170">
    <property type="entry name" value="POPLD"/>
    <property type="match status" value="1"/>
</dbReference>
<organism evidence="8 9">
    <name type="scientific">Tetrahymena thermophila (strain SB210)</name>
    <dbReference type="NCBI Taxonomy" id="312017"/>
    <lineage>
        <taxon>Eukaryota</taxon>
        <taxon>Sar</taxon>
        <taxon>Alveolata</taxon>
        <taxon>Ciliophora</taxon>
        <taxon>Intramacronucleata</taxon>
        <taxon>Oligohymenophorea</taxon>
        <taxon>Hymenostomatida</taxon>
        <taxon>Tetrahymenina</taxon>
        <taxon>Tetrahymenidae</taxon>
        <taxon>Tetrahymena</taxon>
    </lineage>
</organism>